<dbReference type="Gene3D" id="3.40.50.2300">
    <property type="match status" value="1"/>
</dbReference>
<dbReference type="Pfam" id="PF04397">
    <property type="entry name" value="LytTR"/>
    <property type="match status" value="1"/>
</dbReference>
<dbReference type="Gene3D" id="2.40.50.1020">
    <property type="entry name" value="LytTr DNA-binding domain"/>
    <property type="match status" value="1"/>
</dbReference>
<feature type="modified residue" description="4-aspartylphosphate" evidence="1">
    <location>
        <position position="55"/>
    </location>
</feature>
<gene>
    <name evidence="3" type="ORF">JEM65_15370</name>
</gene>
<evidence type="ECO:0000313" key="3">
    <source>
        <dbReference type="EMBL" id="MBJ7882015.1"/>
    </source>
</evidence>
<protein>
    <submittedName>
        <fullName evidence="3">Response regulator transcription factor</fullName>
    </submittedName>
</protein>
<organism evidence="3 4">
    <name type="scientific">Gelidibacter salicanalis</name>
    <dbReference type="NCBI Taxonomy" id="291193"/>
    <lineage>
        <taxon>Bacteria</taxon>
        <taxon>Pseudomonadati</taxon>
        <taxon>Bacteroidota</taxon>
        <taxon>Flavobacteriia</taxon>
        <taxon>Flavobacteriales</taxon>
        <taxon>Flavobacteriaceae</taxon>
        <taxon>Gelidibacter</taxon>
    </lineage>
</organism>
<dbReference type="InterPro" id="IPR046947">
    <property type="entry name" value="LytR-like"/>
</dbReference>
<accession>A0A934NDT2</accession>
<reference evidence="3 4" key="1">
    <citation type="submission" date="2020-09" db="EMBL/GenBank/DDBJ databases">
        <title>Draft genome of Gelidibacter salicanalis PAMC21136.</title>
        <authorList>
            <person name="Park H."/>
        </authorList>
    </citation>
    <scope>NUCLEOTIDE SEQUENCE [LARGE SCALE GENOMIC DNA]</scope>
    <source>
        <strain evidence="3 4">PAMC21136</strain>
    </source>
</reference>
<dbReference type="SMART" id="SM00850">
    <property type="entry name" value="LytTR"/>
    <property type="match status" value="1"/>
</dbReference>
<dbReference type="PANTHER" id="PTHR37299:SF1">
    <property type="entry name" value="STAGE 0 SPORULATION PROTEIN A HOMOLOG"/>
    <property type="match status" value="1"/>
</dbReference>
<dbReference type="Proteomes" id="UP000662373">
    <property type="component" value="Unassembled WGS sequence"/>
</dbReference>
<dbReference type="InterPro" id="IPR001789">
    <property type="entry name" value="Sig_transdc_resp-reg_receiver"/>
</dbReference>
<feature type="domain" description="Response regulatory" evidence="2">
    <location>
        <begin position="3"/>
        <end position="117"/>
    </location>
</feature>
<dbReference type="InterPro" id="IPR011006">
    <property type="entry name" value="CheY-like_superfamily"/>
</dbReference>
<dbReference type="PROSITE" id="PS50110">
    <property type="entry name" value="RESPONSE_REGULATORY"/>
    <property type="match status" value="1"/>
</dbReference>
<keyword evidence="1" id="KW-0597">Phosphoprotein</keyword>
<dbReference type="EMBL" id="JAEHJZ010000036">
    <property type="protein sequence ID" value="MBJ7882015.1"/>
    <property type="molecule type" value="Genomic_DNA"/>
</dbReference>
<dbReference type="AlphaFoldDB" id="A0A934NDT2"/>
<dbReference type="SUPFAM" id="SSF52172">
    <property type="entry name" value="CheY-like"/>
    <property type="match status" value="1"/>
</dbReference>
<name>A0A934NDT2_9FLAO</name>
<evidence type="ECO:0000256" key="1">
    <source>
        <dbReference type="PROSITE-ProRule" id="PRU00169"/>
    </source>
</evidence>
<dbReference type="InterPro" id="IPR007492">
    <property type="entry name" value="LytTR_DNA-bd_dom"/>
</dbReference>
<sequence>MIGAVIIDDEVENIKLIERLMKKECSTVNILGVSNTKSGAVELINKVRPNLIFMDVNLDAFYTGFDVLEQIEPLDAKVIFVTSYDEFAIKAFGYNTIAYIVKPINKTDLVMAVNKTITELEHKIYTKEAQLVSLRESINYDMRQIIAVTTINDIELIKVDNIIYLSSDSRYTHFYLKDGKHIISSRNLGKYESLISGNFFRIHAKYYVNVNYLHKIHKEMGSWYCEMETGELLTISQRKYADFLKFLRLK</sequence>
<keyword evidence="4" id="KW-1185">Reference proteome</keyword>
<dbReference type="RefSeq" id="WP_199601340.1">
    <property type="nucleotide sequence ID" value="NZ_JAEHJZ010000036.1"/>
</dbReference>
<dbReference type="SMART" id="SM00448">
    <property type="entry name" value="REC"/>
    <property type="match status" value="1"/>
</dbReference>
<dbReference type="GO" id="GO:0000156">
    <property type="term" value="F:phosphorelay response regulator activity"/>
    <property type="evidence" value="ECO:0007669"/>
    <property type="project" value="InterPro"/>
</dbReference>
<evidence type="ECO:0000313" key="4">
    <source>
        <dbReference type="Proteomes" id="UP000662373"/>
    </source>
</evidence>
<proteinExistence type="predicted"/>
<dbReference type="Pfam" id="PF00072">
    <property type="entry name" value="Response_reg"/>
    <property type="match status" value="1"/>
</dbReference>
<dbReference type="GO" id="GO:0003677">
    <property type="term" value="F:DNA binding"/>
    <property type="evidence" value="ECO:0007669"/>
    <property type="project" value="InterPro"/>
</dbReference>
<comment type="caution">
    <text evidence="3">The sequence shown here is derived from an EMBL/GenBank/DDBJ whole genome shotgun (WGS) entry which is preliminary data.</text>
</comment>
<dbReference type="PANTHER" id="PTHR37299">
    <property type="entry name" value="TRANSCRIPTIONAL REGULATOR-RELATED"/>
    <property type="match status" value="1"/>
</dbReference>
<evidence type="ECO:0000259" key="2">
    <source>
        <dbReference type="PROSITE" id="PS50110"/>
    </source>
</evidence>